<keyword evidence="2" id="KW-0479">Metal-binding</keyword>
<keyword evidence="7" id="KW-1185">Reference proteome</keyword>
<evidence type="ECO:0000313" key="7">
    <source>
        <dbReference type="Proteomes" id="UP000321261"/>
    </source>
</evidence>
<accession>A0A561T0A6</accession>
<evidence type="ECO:0000256" key="2">
    <source>
        <dbReference type="ARBA" id="ARBA00022723"/>
    </source>
</evidence>
<dbReference type="InterPro" id="IPR024607">
    <property type="entry name" value="Sulfatase_CS"/>
</dbReference>
<dbReference type="PROSITE" id="PS00523">
    <property type="entry name" value="SULFATASE_1"/>
    <property type="match status" value="1"/>
</dbReference>
<name>A0A561T0A6_9PSEU</name>
<dbReference type="AlphaFoldDB" id="A0A561T0A6"/>
<dbReference type="InterPro" id="IPR017850">
    <property type="entry name" value="Alkaline_phosphatase_core_sf"/>
</dbReference>
<dbReference type="InterPro" id="IPR000917">
    <property type="entry name" value="Sulfatase_N"/>
</dbReference>
<dbReference type="Pfam" id="PF00884">
    <property type="entry name" value="Sulfatase"/>
    <property type="match status" value="1"/>
</dbReference>
<gene>
    <name evidence="6" type="ORF">FHX44_116468</name>
</gene>
<dbReference type="EMBL" id="VIWU01000001">
    <property type="protein sequence ID" value="TWF80525.1"/>
    <property type="molecule type" value="Genomic_DNA"/>
</dbReference>
<proteinExistence type="inferred from homology"/>
<dbReference type="Gene3D" id="3.40.720.10">
    <property type="entry name" value="Alkaline Phosphatase, subunit A"/>
    <property type="match status" value="1"/>
</dbReference>
<dbReference type="PANTHER" id="PTHR42693:SF43">
    <property type="entry name" value="BLL2667 PROTEIN"/>
    <property type="match status" value="1"/>
</dbReference>
<dbReference type="InterPro" id="IPR050738">
    <property type="entry name" value="Sulfatase"/>
</dbReference>
<evidence type="ECO:0000259" key="5">
    <source>
        <dbReference type="Pfam" id="PF00884"/>
    </source>
</evidence>
<sequence length="786" mass="86838">MSSFAAGRHILPEPERAQNVVTAIGIDDQKAAFEPVRPIQPPAGAPHVVIVVMDDLGFGTSSSFGGPCRMPAAERLADGGLRYTRFHVTALCSPTRQALMTGRNHHAVGMGGTTEMATSAPGYNGFRPRSAATVAQILQGNGYSTAAFGKWHQTPPREISPVGPFERWPTGEGFDTFYGFMGAEMNHWYPLLYRGTTPVEPDRRPEDGYHLSEDLADHAIDWVRTQRTLTPDRPFFTYLALGASHAPLHVAPEWRRRYRGRFDHGWDRQRDITLARQKELGVVPDTAELAPWADGVPHWDELGENQRALAVRFMETFAGFTEHADAQVGRFVDALEELGVLDDTLFVYLLGDNGASGEGGIEGTVVEHRLGHGIVDDPDEMIFELDAIGDPTTYPIAPAGWALALNTPHQWTKQVASHLGGTRDGLIVHWPRGIAGRGELRHQFHHVIDVLPTILECAGIPAPTSVGGVHQQPVDGISMRYTFDAPDAPDRRRTQYFEMCGNRGIYHDGWMAVTRHGTPWEMVATPGRRFADDVWELYDLDADWTQSRDLANRHPDRLRALQELFLVEAAKNQVFPLDGRVTERENPTLACRVDLLGARRSVTYRGGMRRFTEETTPNVKNRSHSIVADIETAEPDADGVIIAQGGRFGGWSLYCTAGHACYVYNHFGLALYRIRTRDAIPAGRHEIRMDFLYDGGGFGKGGTVVLTVDGEKLADGRVEDTIPYYFSFDETLDVGVDLGTPVTDDYPEIDNGFTGIVHTVRIDLGDDEAGAGEDDGGLHRRVMTSQ</sequence>
<keyword evidence="3" id="KW-0378">Hydrolase</keyword>
<evidence type="ECO:0000256" key="3">
    <source>
        <dbReference type="ARBA" id="ARBA00022801"/>
    </source>
</evidence>
<organism evidence="6 7">
    <name type="scientific">Pseudonocardia hierapolitana</name>
    <dbReference type="NCBI Taxonomy" id="1128676"/>
    <lineage>
        <taxon>Bacteria</taxon>
        <taxon>Bacillati</taxon>
        <taxon>Actinomycetota</taxon>
        <taxon>Actinomycetes</taxon>
        <taxon>Pseudonocardiales</taxon>
        <taxon>Pseudonocardiaceae</taxon>
        <taxon>Pseudonocardia</taxon>
    </lineage>
</organism>
<dbReference type="OrthoDB" id="9777306at2"/>
<comment type="similarity">
    <text evidence="1">Belongs to the sulfatase family.</text>
</comment>
<protein>
    <submittedName>
        <fullName evidence="6">Arylsulfatase</fullName>
    </submittedName>
</protein>
<dbReference type="PANTHER" id="PTHR42693">
    <property type="entry name" value="ARYLSULFATASE FAMILY MEMBER"/>
    <property type="match status" value="1"/>
</dbReference>
<dbReference type="RefSeq" id="WP_147259184.1">
    <property type="nucleotide sequence ID" value="NZ_VIWU01000001.1"/>
</dbReference>
<dbReference type="Gene3D" id="3.30.1120.10">
    <property type="match status" value="1"/>
</dbReference>
<reference evidence="6 7" key="1">
    <citation type="submission" date="2019-06" db="EMBL/GenBank/DDBJ databases">
        <title>Sequencing the genomes of 1000 actinobacteria strains.</title>
        <authorList>
            <person name="Klenk H.-P."/>
        </authorList>
    </citation>
    <scope>NUCLEOTIDE SEQUENCE [LARGE SCALE GENOMIC DNA]</scope>
    <source>
        <strain evidence="6 7">DSM 45671</strain>
    </source>
</reference>
<dbReference type="GO" id="GO:0046872">
    <property type="term" value="F:metal ion binding"/>
    <property type="evidence" value="ECO:0007669"/>
    <property type="project" value="UniProtKB-KW"/>
</dbReference>
<evidence type="ECO:0000313" key="6">
    <source>
        <dbReference type="EMBL" id="TWF80525.1"/>
    </source>
</evidence>
<dbReference type="SUPFAM" id="SSF53649">
    <property type="entry name" value="Alkaline phosphatase-like"/>
    <property type="match status" value="1"/>
</dbReference>
<comment type="caution">
    <text evidence="6">The sequence shown here is derived from an EMBL/GenBank/DDBJ whole genome shotgun (WGS) entry which is preliminary data.</text>
</comment>
<dbReference type="Proteomes" id="UP000321261">
    <property type="component" value="Unassembled WGS sequence"/>
</dbReference>
<feature type="domain" description="Sulfatase N-terminal" evidence="5">
    <location>
        <begin position="46"/>
        <end position="460"/>
    </location>
</feature>
<dbReference type="CDD" id="cd16025">
    <property type="entry name" value="PAS_like"/>
    <property type="match status" value="1"/>
</dbReference>
<dbReference type="GO" id="GO:0016787">
    <property type="term" value="F:hydrolase activity"/>
    <property type="evidence" value="ECO:0007669"/>
    <property type="project" value="UniProtKB-KW"/>
</dbReference>
<evidence type="ECO:0000256" key="1">
    <source>
        <dbReference type="ARBA" id="ARBA00008779"/>
    </source>
</evidence>
<evidence type="ECO:0000256" key="4">
    <source>
        <dbReference type="ARBA" id="ARBA00022837"/>
    </source>
</evidence>
<keyword evidence="4" id="KW-0106">Calcium</keyword>